<sequence length="185" mass="19574">MPTTRKNEGPRAATPRPSEPTPSQLEPRKEIRSNMTVPTPSRAPVGTDCDLLGDVPTPAGVTAEPWRADDGRLVRTLSDGRVQRGTGTIVGECGHCTVPVDDGDVCAFCATYTPPATVAQQVDVLVNRIDLVRHDGNEILRQLPAQAPLFAVLDVVTALGHLRQAAIALDKAAAALEADAEAVTR</sequence>
<proteinExistence type="predicted"/>
<dbReference type="Proteomes" id="UP000273307">
    <property type="component" value="Unassembled WGS sequence"/>
</dbReference>
<evidence type="ECO:0000313" key="2">
    <source>
        <dbReference type="EMBL" id="VBA43961.1"/>
    </source>
</evidence>
<accession>A0A498QF46</accession>
<dbReference type="EMBL" id="UPHP01000143">
    <property type="protein sequence ID" value="VBA43961.1"/>
    <property type="molecule type" value="Genomic_DNA"/>
</dbReference>
<protein>
    <submittedName>
        <fullName evidence="2">Uncharacterized protein</fullName>
    </submittedName>
</protein>
<organism evidence="2 3">
    <name type="scientific">Mycobacterium attenuatum</name>
    <dbReference type="NCBI Taxonomy" id="2341086"/>
    <lineage>
        <taxon>Bacteria</taxon>
        <taxon>Bacillati</taxon>
        <taxon>Actinomycetota</taxon>
        <taxon>Actinomycetes</taxon>
        <taxon>Mycobacteriales</taxon>
        <taxon>Mycobacteriaceae</taxon>
        <taxon>Mycobacterium</taxon>
    </lineage>
</organism>
<gene>
    <name evidence="2" type="ORF">LAUMK136_05367</name>
</gene>
<dbReference type="AlphaFoldDB" id="A0A498QF46"/>
<keyword evidence="3" id="KW-1185">Reference proteome</keyword>
<feature type="region of interest" description="Disordered" evidence="1">
    <location>
        <begin position="1"/>
        <end position="47"/>
    </location>
</feature>
<reference evidence="2 3" key="1">
    <citation type="submission" date="2018-09" db="EMBL/GenBank/DDBJ databases">
        <authorList>
            <person name="Tagini F."/>
        </authorList>
    </citation>
    <scope>NUCLEOTIDE SEQUENCE [LARGE SCALE GENOMIC DNA]</scope>
    <source>
        <strain evidence="2 3">MK136</strain>
    </source>
</reference>
<evidence type="ECO:0000313" key="3">
    <source>
        <dbReference type="Proteomes" id="UP000273307"/>
    </source>
</evidence>
<name>A0A498QF46_9MYCO</name>
<evidence type="ECO:0000256" key="1">
    <source>
        <dbReference type="SAM" id="MobiDB-lite"/>
    </source>
</evidence>